<dbReference type="InterPro" id="IPR001314">
    <property type="entry name" value="Peptidase_S1A"/>
</dbReference>
<dbReference type="Gene3D" id="3.40.50.410">
    <property type="entry name" value="von Willebrand factor, type A domain"/>
    <property type="match status" value="1"/>
</dbReference>
<evidence type="ECO:0000256" key="4">
    <source>
        <dbReference type="ARBA" id="ARBA00022859"/>
    </source>
</evidence>
<keyword evidence="5" id="KW-0325">Glycoprotein</keyword>
<dbReference type="AlphaFoldDB" id="A0A3Q0R953"/>
<reference evidence="8" key="1">
    <citation type="submission" date="2025-08" db="UniProtKB">
        <authorList>
            <consortium name="Ensembl"/>
        </authorList>
    </citation>
    <scope>IDENTIFICATION</scope>
</reference>
<evidence type="ECO:0000259" key="6">
    <source>
        <dbReference type="PROSITE" id="PS50234"/>
    </source>
</evidence>
<dbReference type="InterPro" id="IPR036465">
    <property type="entry name" value="vWFA_dom_sf"/>
</dbReference>
<dbReference type="GO" id="GO:0004252">
    <property type="term" value="F:serine-type endopeptidase activity"/>
    <property type="evidence" value="ECO:0007669"/>
    <property type="project" value="InterPro"/>
</dbReference>
<protein>
    <recommendedName>
        <fullName evidence="10">Complement factor b, like</fullName>
    </recommendedName>
</protein>
<dbReference type="Pfam" id="PF00089">
    <property type="entry name" value="Trypsin"/>
    <property type="match status" value="1"/>
</dbReference>
<proteinExistence type="predicted"/>
<dbReference type="PROSITE" id="PS50234">
    <property type="entry name" value="VWFA"/>
    <property type="match status" value="1"/>
</dbReference>
<feature type="domain" description="Peptidase S1" evidence="7">
    <location>
        <begin position="191"/>
        <end position="471"/>
    </location>
</feature>
<evidence type="ECO:0000259" key="7">
    <source>
        <dbReference type="PROSITE" id="PS50240"/>
    </source>
</evidence>
<keyword evidence="3" id="KW-0677">Repeat</keyword>
<accession>A0A3Q0R953</accession>
<dbReference type="CDD" id="cd00190">
    <property type="entry name" value="Tryp_SPc"/>
    <property type="match status" value="1"/>
</dbReference>
<keyword evidence="4" id="KW-0391">Immunity</keyword>
<dbReference type="SUPFAM" id="SSF53300">
    <property type="entry name" value="vWA-like"/>
    <property type="match status" value="1"/>
</dbReference>
<dbReference type="SMART" id="SM00020">
    <property type="entry name" value="Tryp_SPc"/>
    <property type="match status" value="1"/>
</dbReference>
<evidence type="ECO:0000256" key="1">
    <source>
        <dbReference type="ARBA" id="ARBA00022588"/>
    </source>
</evidence>
<dbReference type="SUPFAM" id="SSF50494">
    <property type="entry name" value="Trypsin-like serine proteases"/>
    <property type="match status" value="1"/>
</dbReference>
<dbReference type="PROSITE" id="PS00134">
    <property type="entry name" value="TRYPSIN_HIS"/>
    <property type="match status" value="1"/>
</dbReference>
<dbReference type="Ensembl" id="ENSACIT00000005748.1">
    <property type="protein sequence ID" value="ENSACIP00000005580.1"/>
    <property type="gene ID" value="ENSACIG00000004352.1"/>
</dbReference>
<dbReference type="STRING" id="61819.ENSACIP00000005580"/>
<dbReference type="InterPro" id="IPR043504">
    <property type="entry name" value="Peptidase_S1_PA_chymotrypsin"/>
</dbReference>
<dbReference type="InterPro" id="IPR018114">
    <property type="entry name" value="TRYPSIN_HIS"/>
</dbReference>
<dbReference type="GO" id="GO:0045087">
    <property type="term" value="P:innate immune response"/>
    <property type="evidence" value="ECO:0007669"/>
    <property type="project" value="UniProtKB-KW"/>
</dbReference>
<dbReference type="PANTHER" id="PTHR46393:SF6">
    <property type="entry name" value="COMPLEMENT C2-RELATED"/>
    <property type="match status" value="1"/>
</dbReference>
<sequence length="485" mass="55083">MLLGMSPLACCQCSVQDISSFTVTPNYEIIFFSSELYEIVNIIDFLDEKPPDVKSKLEEFVVGGENTGTNLNLVFEKFLEKMAIIKIRTGVESFKEHHHALILFTDGAYNMGGSPAATVAKMKNMVYMNEYESRNDYLDIYIFGIGDDIFDDDLMRLTAGTGGRHYFRGDDLENLQETFDEMINEDEVKGLCGLHKEYRVPYKYLKRKMYPWVAFIYTQVRVSLNSTCMGALVTPEFVLTAAHCIHGSLPEKVIIEIDDGRGKFKKAKTVISHSNYNVTAKKHKGINEFYDYNVALIQLEEHVQISTDVRPICIPCTLETSAALHLVDQTCESQEKLLLKNHLERLNFLTKTKNMVDIKYVHAKLGDNRYECIRQALGVEGITQETLTEAVTDNFICTGGLEPFRDHIACPGDSGGAVFKNFQHRTIQVALVSWGNENVCRFDGVQESTRTSRDFHINLFRVVPFLKSVLAKKDQDYAPLEFLEN</sequence>
<dbReference type="Pfam" id="PF00092">
    <property type="entry name" value="VWA"/>
    <property type="match status" value="1"/>
</dbReference>
<evidence type="ECO:0000256" key="2">
    <source>
        <dbReference type="ARBA" id="ARBA00022659"/>
    </source>
</evidence>
<organism evidence="8 9">
    <name type="scientific">Amphilophus citrinellus</name>
    <name type="common">Midas cichlid</name>
    <name type="synonym">Cichlasoma citrinellum</name>
    <dbReference type="NCBI Taxonomy" id="61819"/>
    <lineage>
        <taxon>Eukaryota</taxon>
        <taxon>Metazoa</taxon>
        <taxon>Chordata</taxon>
        <taxon>Craniata</taxon>
        <taxon>Vertebrata</taxon>
        <taxon>Euteleostomi</taxon>
        <taxon>Actinopterygii</taxon>
        <taxon>Neopterygii</taxon>
        <taxon>Teleostei</taxon>
        <taxon>Neoteleostei</taxon>
        <taxon>Acanthomorphata</taxon>
        <taxon>Ovalentaria</taxon>
        <taxon>Cichlomorphae</taxon>
        <taxon>Cichliformes</taxon>
        <taxon>Cichlidae</taxon>
        <taxon>New World cichlids</taxon>
        <taxon>Cichlasomatinae</taxon>
        <taxon>Heroini</taxon>
        <taxon>Amphilophus</taxon>
    </lineage>
</organism>
<evidence type="ECO:0000256" key="3">
    <source>
        <dbReference type="ARBA" id="ARBA00022737"/>
    </source>
</evidence>
<feature type="domain" description="VWFA" evidence="6">
    <location>
        <begin position="26"/>
        <end position="182"/>
    </location>
</feature>
<dbReference type="PROSITE" id="PS50240">
    <property type="entry name" value="TRYPSIN_DOM"/>
    <property type="match status" value="1"/>
</dbReference>
<dbReference type="InterPro" id="IPR001254">
    <property type="entry name" value="Trypsin_dom"/>
</dbReference>
<keyword evidence="2" id="KW-0768">Sushi</keyword>
<dbReference type="InterPro" id="IPR002035">
    <property type="entry name" value="VWF_A"/>
</dbReference>
<reference evidence="8" key="2">
    <citation type="submission" date="2025-09" db="UniProtKB">
        <authorList>
            <consortium name="Ensembl"/>
        </authorList>
    </citation>
    <scope>IDENTIFICATION</scope>
</reference>
<dbReference type="GeneTree" id="ENSGT00940000165141"/>
<dbReference type="GO" id="GO:0009617">
    <property type="term" value="P:response to bacterium"/>
    <property type="evidence" value="ECO:0007669"/>
    <property type="project" value="TreeGrafter"/>
</dbReference>
<dbReference type="GO" id="GO:0006508">
    <property type="term" value="P:proteolysis"/>
    <property type="evidence" value="ECO:0007669"/>
    <property type="project" value="InterPro"/>
</dbReference>
<dbReference type="GO" id="GO:0070062">
    <property type="term" value="C:extracellular exosome"/>
    <property type="evidence" value="ECO:0007669"/>
    <property type="project" value="TreeGrafter"/>
</dbReference>
<dbReference type="Proteomes" id="UP000261340">
    <property type="component" value="Unplaced"/>
</dbReference>
<dbReference type="Gene3D" id="2.40.10.10">
    <property type="entry name" value="Trypsin-like serine proteases"/>
    <property type="match status" value="2"/>
</dbReference>
<evidence type="ECO:0000256" key="5">
    <source>
        <dbReference type="ARBA" id="ARBA00023180"/>
    </source>
</evidence>
<dbReference type="GO" id="GO:0006956">
    <property type="term" value="P:complement activation"/>
    <property type="evidence" value="ECO:0007669"/>
    <property type="project" value="TreeGrafter"/>
</dbReference>
<keyword evidence="1" id="KW-0399">Innate immunity</keyword>
<dbReference type="PRINTS" id="PR00722">
    <property type="entry name" value="CHYMOTRYPSIN"/>
</dbReference>
<evidence type="ECO:0008006" key="10">
    <source>
        <dbReference type="Google" id="ProtNLM"/>
    </source>
</evidence>
<evidence type="ECO:0000313" key="8">
    <source>
        <dbReference type="Ensembl" id="ENSACIP00000005580.1"/>
    </source>
</evidence>
<evidence type="ECO:0000313" key="9">
    <source>
        <dbReference type="Proteomes" id="UP000261340"/>
    </source>
</evidence>
<dbReference type="InterPro" id="IPR009003">
    <property type="entry name" value="Peptidase_S1_PA"/>
</dbReference>
<name>A0A3Q0R953_AMPCI</name>
<dbReference type="PANTHER" id="PTHR46393">
    <property type="entry name" value="SUSHI DOMAIN-CONTAINING PROTEIN"/>
    <property type="match status" value="1"/>
</dbReference>
<keyword evidence="9" id="KW-1185">Reference proteome</keyword>